<feature type="transmembrane region" description="Helical" evidence="1">
    <location>
        <begin position="112"/>
        <end position="145"/>
    </location>
</feature>
<sequence>MEITALRGVPVPVAGPTAQVSVAGMPEHPDIRIGNAERSEALDLLGEHFALGRLTLSEFDERSAKASAATTRGDLQVLFTDLPAHVTELPTTTRDDLPVITPRKDPERRREIVMGLTPLVALVLFFTFDTWLFFLLIPAVGIVLFAGRDRDGHGTEDGSTDARRGKKKNV</sequence>
<reference evidence="3 4" key="1">
    <citation type="submission" date="2019-07" db="EMBL/GenBank/DDBJ databases">
        <title>Genome sequencing of lignin-degrading bacterial isolates.</title>
        <authorList>
            <person name="Gladden J."/>
        </authorList>
    </citation>
    <scope>NUCLEOTIDE SEQUENCE [LARGE SCALE GENOMIC DNA]</scope>
    <source>
        <strain evidence="3 4">J45</strain>
    </source>
</reference>
<dbReference type="EMBL" id="VLJT01000083">
    <property type="protein sequence ID" value="TWH05704.1"/>
    <property type="molecule type" value="Genomic_DNA"/>
</dbReference>
<organism evidence="3 4">
    <name type="scientific">Rhodococcus rhodochrous J45</name>
    <dbReference type="NCBI Taxonomy" id="935266"/>
    <lineage>
        <taxon>Bacteria</taxon>
        <taxon>Bacillati</taxon>
        <taxon>Actinomycetota</taxon>
        <taxon>Actinomycetes</taxon>
        <taxon>Mycobacteriales</taxon>
        <taxon>Nocardiaceae</taxon>
        <taxon>Rhodococcus</taxon>
    </lineage>
</organism>
<name>A0A562D841_RHORH</name>
<accession>A0A562D841</accession>
<keyword evidence="1" id="KW-1133">Transmembrane helix</keyword>
<dbReference type="InterPro" id="IPR012551">
    <property type="entry name" value="DUF1707_SHOCT-like"/>
</dbReference>
<evidence type="ECO:0000313" key="3">
    <source>
        <dbReference type="EMBL" id="TWH05704.1"/>
    </source>
</evidence>
<evidence type="ECO:0000256" key="1">
    <source>
        <dbReference type="SAM" id="Phobius"/>
    </source>
</evidence>
<dbReference type="PANTHER" id="PTHR40763:SF5">
    <property type="entry name" value="MEMBRANE PROTEIN"/>
    <property type="match status" value="1"/>
</dbReference>
<dbReference type="AlphaFoldDB" id="A0A562D841"/>
<dbReference type="PANTHER" id="PTHR40763">
    <property type="entry name" value="MEMBRANE PROTEIN-RELATED"/>
    <property type="match status" value="1"/>
</dbReference>
<dbReference type="Proteomes" id="UP000317573">
    <property type="component" value="Unassembled WGS sequence"/>
</dbReference>
<keyword evidence="1" id="KW-0472">Membrane</keyword>
<keyword evidence="1" id="KW-0812">Transmembrane</keyword>
<feature type="domain" description="DUF1707" evidence="2">
    <location>
        <begin position="31"/>
        <end position="83"/>
    </location>
</feature>
<comment type="caution">
    <text evidence="3">The sequence shown here is derived from an EMBL/GenBank/DDBJ whole genome shotgun (WGS) entry which is preliminary data.</text>
</comment>
<gene>
    <name evidence="3" type="ORF">L618_000800000250</name>
</gene>
<evidence type="ECO:0000259" key="2">
    <source>
        <dbReference type="Pfam" id="PF08044"/>
    </source>
</evidence>
<dbReference type="Pfam" id="PF08044">
    <property type="entry name" value="DUF1707"/>
    <property type="match status" value="1"/>
</dbReference>
<proteinExistence type="predicted"/>
<evidence type="ECO:0000313" key="4">
    <source>
        <dbReference type="Proteomes" id="UP000317573"/>
    </source>
</evidence>
<protein>
    <submittedName>
        <fullName evidence="3">Uncharacterized protein DUF1707</fullName>
    </submittedName>
</protein>